<protein>
    <submittedName>
        <fullName evidence="2">ABC-2 family transporter protein</fullName>
    </submittedName>
</protein>
<dbReference type="EMBL" id="FOGF01000024">
    <property type="protein sequence ID" value="SER19071.1"/>
    <property type="molecule type" value="Genomic_DNA"/>
</dbReference>
<evidence type="ECO:0000313" key="3">
    <source>
        <dbReference type="Proteomes" id="UP000198556"/>
    </source>
</evidence>
<sequence>MRGMMMKDLIFLKNKYRLLYSLLALAIYLAAVYFYQEPALIIGMILTIFFSISLAMPLFMQDDKEDWLYFSSTLPISVKEWVLARYVTMGLLLAAITVFNLVLALVFSLLVSGAQLGLYLVVIGLAVMVTVVYLVILVPAIFALGINGISMVFLVLMLLGTALQKFAPISKIVQLQQLSPMILVLLAVAVCVVPLIASIQASISLASKKQVKTTK</sequence>
<evidence type="ECO:0000313" key="2">
    <source>
        <dbReference type="EMBL" id="SER19071.1"/>
    </source>
</evidence>
<organism evidence="2 3">
    <name type="scientific">Granulicatella balaenopterae</name>
    <dbReference type="NCBI Taxonomy" id="137733"/>
    <lineage>
        <taxon>Bacteria</taxon>
        <taxon>Bacillati</taxon>
        <taxon>Bacillota</taxon>
        <taxon>Bacilli</taxon>
        <taxon>Lactobacillales</taxon>
        <taxon>Carnobacteriaceae</taxon>
        <taxon>Granulicatella</taxon>
    </lineage>
</organism>
<dbReference type="STRING" id="137733.SAMN05421767_12417"/>
<reference evidence="2 3" key="1">
    <citation type="submission" date="2016-10" db="EMBL/GenBank/DDBJ databases">
        <authorList>
            <person name="de Groot N.N."/>
        </authorList>
    </citation>
    <scope>NUCLEOTIDE SEQUENCE [LARGE SCALE GENOMIC DNA]</scope>
    <source>
        <strain evidence="2 3">DSM 15827</strain>
    </source>
</reference>
<evidence type="ECO:0000256" key="1">
    <source>
        <dbReference type="SAM" id="Phobius"/>
    </source>
</evidence>
<accession>A0A1H9M682</accession>
<feature type="transmembrane region" description="Helical" evidence="1">
    <location>
        <begin position="116"/>
        <end position="136"/>
    </location>
</feature>
<dbReference type="RefSeq" id="WP_089746885.1">
    <property type="nucleotide sequence ID" value="NZ_FOGF01000024.1"/>
</dbReference>
<keyword evidence="3" id="KW-1185">Reference proteome</keyword>
<feature type="transmembrane region" description="Helical" evidence="1">
    <location>
        <begin position="141"/>
        <end position="162"/>
    </location>
</feature>
<dbReference type="Proteomes" id="UP000198556">
    <property type="component" value="Unassembled WGS sequence"/>
</dbReference>
<keyword evidence="1" id="KW-0472">Membrane</keyword>
<feature type="transmembrane region" description="Helical" evidence="1">
    <location>
        <begin position="81"/>
        <end position="110"/>
    </location>
</feature>
<keyword evidence="1" id="KW-0812">Transmembrane</keyword>
<feature type="transmembrane region" description="Helical" evidence="1">
    <location>
        <begin position="16"/>
        <end position="35"/>
    </location>
</feature>
<gene>
    <name evidence="2" type="ORF">SAMN05421767_12417</name>
</gene>
<keyword evidence="1" id="KW-1133">Transmembrane helix</keyword>
<dbReference type="Pfam" id="PF13346">
    <property type="entry name" value="ABC2_membrane_5"/>
    <property type="match status" value="1"/>
</dbReference>
<name>A0A1H9M682_9LACT</name>
<feature type="transmembrane region" description="Helical" evidence="1">
    <location>
        <begin position="41"/>
        <end position="60"/>
    </location>
</feature>
<proteinExistence type="predicted"/>
<dbReference type="InterPro" id="IPR025699">
    <property type="entry name" value="ABC2_memb-like"/>
</dbReference>
<feature type="transmembrane region" description="Helical" evidence="1">
    <location>
        <begin position="182"/>
        <end position="206"/>
    </location>
</feature>
<dbReference type="AlphaFoldDB" id="A0A1H9M682"/>